<evidence type="ECO:0000256" key="2">
    <source>
        <dbReference type="SAM" id="SignalP"/>
    </source>
</evidence>
<dbReference type="Proteomes" id="UP001209878">
    <property type="component" value="Unassembled WGS sequence"/>
</dbReference>
<feature type="domain" description="DUF7043" evidence="4">
    <location>
        <begin position="16"/>
        <end position="135"/>
    </location>
</feature>
<dbReference type="InterPro" id="IPR055471">
    <property type="entry name" value="DUF7043"/>
</dbReference>
<dbReference type="EMBL" id="JAODUO010000129">
    <property type="protein sequence ID" value="KAK2188544.1"/>
    <property type="molecule type" value="Genomic_DNA"/>
</dbReference>
<dbReference type="Pfam" id="PF23070">
    <property type="entry name" value="DUF7043"/>
    <property type="match status" value="1"/>
</dbReference>
<sequence length="660" mass="74826">MVTSLLVHLFVCVTVTATCEFPDFVQSRRPNAKRREWYRHVTSKRGQPLIVNFYGDVMQSLVIGTNETFSRECTLEISPGSFLSAQKNDANDRVSFVCMRFRRRSNDVIQVMFSRLSDNEDPALCNDASLRLDDWPLINRANFFSSYEPCPLQGGFNTWIFDRKQNKGICDGFTGETRIESECTPGEGMSFRFRYDHCVPDGFDMSRTQRVYCMGSWQDGPSTFVVLRHPSAERAWCLRYPTSNGDEFIGVLFRDVHCDRRLDADGDYLSLTIRRDTSHPMTSLCNDDYEACTFWSRPCSHTGFVMQLTCSKMCGVCDSSRPAPSPLPRRSQGSWLDVSHPGTNATTIHIAHSVLQVSGWEEFHGVKWDSPLFLLASNVVERMLVTTFDTGCRPHYTCAMLRQHSQSVLRLKLSQPQVWPFENINSQNIDCSGFTYRDDDEPLGARYRSRHYKTLIAATRRVYNDCRLGDTRRFNATFDDGATCSGWLTQEKQKTRNKMTLILDGCRKHPKETQFACLDVLRHGPVSDVLVVTETPHTTSQFDCWLFPAGLTFYLLAMVDCNEAASARLTSGLIRPLATFREAPPATTAPDTPAPYFKDESEYPHEEMSNRAASNVYTTKTEKRESGVVDPRALSSGSERGNIGVWLPILLLLPSLLFAT</sequence>
<evidence type="ECO:0000313" key="5">
    <source>
        <dbReference type="EMBL" id="KAK2188544.1"/>
    </source>
</evidence>
<keyword evidence="6" id="KW-1185">Reference proteome</keyword>
<evidence type="ECO:0000259" key="4">
    <source>
        <dbReference type="Pfam" id="PF23070"/>
    </source>
</evidence>
<comment type="caution">
    <text evidence="5">The sequence shown here is derived from an EMBL/GenBank/DDBJ whole genome shotgun (WGS) entry which is preliminary data.</text>
</comment>
<proteinExistence type="predicted"/>
<dbReference type="AlphaFoldDB" id="A0AAD9P5Q7"/>
<keyword evidence="2" id="KW-0732">Signal</keyword>
<gene>
    <name evidence="5" type="ORF">NP493_129g04021</name>
</gene>
<evidence type="ECO:0000259" key="3">
    <source>
        <dbReference type="Pfam" id="PF23069"/>
    </source>
</evidence>
<dbReference type="PANTHER" id="PTHR22255">
    <property type="entry name" value="LP06548P"/>
    <property type="match status" value="1"/>
</dbReference>
<name>A0AAD9P5Q7_RIDPI</name>
<dbReference type="Pfam" id="PF23069">
    <property type="entry name" value="DUF7042"/>
    <property type="match status" value="1"/>
</dbReference>
<evidence type="ECO:0000256" key="1">
    <source>
        <dbReference type="SAM" id="MobiDB-lite"/>
    </source>
</evidence>
<feature type="region of interest" description="Disordered" evidence="1">
    <location>
        <begin position="603"/>
        <end position="634"/>
    </location>
</feature>
<evidence type="ECO:0000313" key="6">
    <source>
        <dbReference type="Proteomes" id="UP001209878"/>
    </source>
</evidence>
<reference evidence="5" key="1">
    <citation type="journal article" date="2023" name="Mol. Biol. Evol.">
        <title>Third-Generation Sequencing Reveals the Adaptive Role of the Epigenome in Three Deep-Sea Polychaetes.</title>
        <authorList>
            <person name="Perez M."/>
            <person name="Aroh O."/>
            <person name="Sun Y."/>
            <person name="Lan Y."/>
            <person name="Juniper S.K."/>
            <person name="Young C.R."/>
            <person name="Angers B."/>
            <person name="Qian P.Y."/>
        </authorList>
    </citation>
    <scope>NUCLEOTIDE SEQUENCE</scope>
    <source>
        <strain evidence="5">R07B-5</strain>
    </source>
</reference>
<accession>A0AAD9P5Q7</accession>
<dbReference type="PANTHER" id="PTHR22255:SF9">
    <property type="entry name" value="LP06548P"/>
    <property type="match status" value="1"/>
</dbReference>
<feature type="domain" description="DUF7042" evidence="3">
    <location>
        <begin position="148"/>
        <end position="260"/>
    </location>
</feature>
<feature type="signal peptide" evidence="2">
    <location>
        <begin position="1"/>
        <end position="17"/>
    </location>
</feature>
<feature type="chain" id="PRO_5042047220" description="ShKT domain-containing protein" evidence="2">
    <location>
        <begin position="18"/>
        <end position="660"/>
    </location>
</feature>
<organism evidence="5 6">
    <name type="scientific">Ridgeia piscesae</name>
    <name type="common">Tubeworm</name>
    <dbReference type="NCBI Taxonomy" id="27915"/>
    <lineage>
        <taxon>Eukaryota</taxon>
        <taxon>Metazoa</taxon>
        <taxon>Spiralia</taxon>
        <taxon>Lophotrochozoa</taxon>
        <taxon>Annelida</taxon>
        <taxon>Polychaeta</taxon>
        <taxon>Sedentaria</taxon>
        <taxon>Canalipalpata</taxon>
        <taxon>Sabellida</taxon>
        <taxon>Siboglinidae</taxon>
        <taxon>Ridgeia</taxon>
    </lineage>
</organism>
<protein>
    <recommendedName>
        <fullName evidence="7">ShKT domain-containing protein</fullName>
    </recommendedName>
</protein>
<evidence type="ECO:0008006" key="7">
    <source>
        <dbReference type="Google" id="ProtNLM"/>
    </source>
</evidence>
<dbReference type="InterPro" id="IPR055470">
    <property type="entry name" value="DUF7042"/>
</dbReference>